<dbReference type="InterPro" id="IPR000182">
    <property type="entry name" value="GNAT_dom"/>
</dbReference>
<organism evidence="2 3">
    <name type="scientific">Paenibacillus rhizovicinus</name>
    <dbReference type="NCBI Taxonomy" id="2704463"/>
    <lineage>
        <taxon>Bacteria</taxon>
        <taxon>Bacillati</taxon>
        <taxon>Bacillota</taxon>
        <taxon>Bacilli</taxon>
        <taxon>Bacillales</taxon>
        <taxon>Paenibacillaceae</taxon>
        <taxon>Paenibacillus</taxon>
    </lineage>
</organism>
<feature type="domain" description="N-acetyltransferase" evidence="1">
    <location>
        <begin position="5"/>
        <end position="157"/>
    </location>
</feature>
<sequence>MDIQVTLVPYEDKTILANLIQLYRYDSSEFDGHVLTAHGNYLYKYFDHQWTDEYRRPFIVRVDGEIAGFVLVSLDVPRQYVKLSKAEQTHVISEFFIMRKYRRKGVGRQVAASIFLRFPGMWEVRQTVGNKDAYAFWKRVIGRFAGEGAYREELLANDRWQGPVFVFQSKGDRGEKHVEHQS</sequence>
<accession>A0A6C0P3A5</accession>
<dbReference type="RefSeq" id="WP_162642661.1">
    <property type="nucleotide sequence ID" value="NZ_CP048286.1"/>
</dbReference>
<reference evidence="2 3" key="1">
    <citation type="submission" date="2020-02" db="EMBL/GenBank/DDBJ databases">
        <title>Paenibacillus sp. nov., isolated from rhizosphere soil of tomato.</title>
        <authorList>
            <person name="Weon H.-Y."/>
            <person name="Lee S.A."/>
        </authorList>
    </citation>
    <scope>NUCLEOTIDE SEQUENCE [LARGE SCALE GENOMIC DNA]</scope>
    <source>
        <strain evidence="2 3">14171R-81</strain>
    </source>
</reference>
<proteinExistence type="predicted"/>
<dbReference type="CDD" id="cd04301">
    <property type="entry name" value="NAT_SF"/>
    <property type="match status" value="1"/>
</dbReference>
<dbReference type="SUPFAM" id="SSF55729">
    <property type="entry name" value="Acyl-CoA N-acyltransferases (Nat)"/>
    <property type="match status" value="1"/>
</dbReference>
<evidence type="ECO:0000313" key="3">
    <source>
        <dbReference type="Proteomes" id="UP000479114"/>
    </source>
</evidence>
<evidence type="ECO:0000313" key="2">
    <source>
        <dbReference type="EMBL" id="QHW32821.1"/>
    </source>
</evidence>
<dbReference type="Proteomes" id="UP000479114">
    <property type="component" value="Chromosome"/>
</dbReference>
<dbReference type="GO" id="GO:0016747">
    <property type="term" value="F:acyltransferase activity, transferring groups other than amino-acyl groups"/>
    <property type="evidence" value="ECO:0007669"/>
    <property type="project" value="InterPro"/>
</dbReference>
<dbReference type="InterPro" id="IPR016181">
    <property type="entry name" value="Acyl_CoA_acyltransferase"/>
</dbReference>
<dbReference type="KEGG" id="prz:GZH47_19745"/>
<keyword evidence="2" id="KW-0808">Transferase</keyword>
<protein>
    <submittedName>
        <fullName evidence="2">GNAT family N-acetyltransferase</fullName>
    </submittedName>
</protein>
<keyword evidence="3" id="KW-1185">Reference proteome</keyword>
<name>A0A6C0P3A5_9BACL</name>
<dbReference type="PROSITE" id="PS51186">
    <property type="entry name" value="GNAT"/>
    <property type="match status" value="1"/>
</dbReference>
<dbReference type="EMBL" id="CP048286">
    <property type="protein sequence ID" value="QHW32821.1"/>
    <property type="molecule type" value="Genomic_DNA"/>
</dbReference>
<dbReference type="Pfam" id="PF00583">
    <property type="entry name" value="Acetyltransf_1"/>
    <property type="match status" value="1"/>
</dbReference>
<dbReference type="AlphaFoldDB" id="A0A6C0P3A5"/>
<gene>
    <name evidence="2" type="ORF">GZH47_19745</name>
</gene>
<dbReference type="Gene3D" id="3.40.630.30">
    <property type="match status" value="1"/>
</dbReference>
<evidence type="ECO:0000259" key="1">
    <source>
        <dbReference type="PROSITE" id="PS51186"/>
    </source>
</evidence>